<accession>A0AAD3DZG8</accession>
<dbReference type="GO" id="GO:0016020">
    <property type="term" value="C:membrane"/>
    <property type="evidence" value="ECO:0007669"/>
    <property type="project" value="UniProtKB-SubCell"/>
</dbReference>
<evidence type="ECO:0000313" key="9">
    <source>
        <dbReference type="Proteomes" id="UP001054857"/>
    </source>
</evidence>
<feature type="signal peptide" evidence="7">
    <location>
        <begin position="1"/>
        <end position="26"/>
    </location>
</feature>
<organism evidence="8 9">
    <name type="scientific">Astrephomene gubernaculifera</name>
    <dbReference type="NCBI Taxonomy" id="47775"/>
    <lineage>
        <taxon>Eukaryota</taxon>
        <taxon>Viridiplantae</taxon>
        <taxon>Chlorophyta</taxon>
        <taxon>core chlorophytes</taxon>
        <taxon>Chlorophyceae</taxon>
        <taxon>CS clade</taxon>
        <taxon>Chlamydomonadales</taxon>
        <taxon>Astrephomenaceae</taxon>
        <taxon>Astrephomene</taxon>
    </lineage>
</organism>
<dbReference type="InterPro" id="IPR007014">
    <property type="entry name" value="FUN14"/>
</dbReference>
<evidence type="ECO:0000256" key="6">
    <source>
        <dbReference type="SAM" id="Phobius"/>
    </source>
</evidence>
<reference evidence="8 9" key="1">
    <citation type="journal article" date="2021" name="Sci. Rep.">
        <title>Genome sequencing of the multicellular alga Astrephomene provides insights into convergent evolution of germ-soma differentiation.</title>
        <authorList>
            <person name="Yamashita S."/>
            <person name="Yamamoto K."/>
            <person name="Matsuzaki R."/>
            <person name="Suzuki S."/>
            <person name="Yamaguchi H."/>
            <person name="Hirooka S."/>
            <person name="Minakuchi Y."/>
            <person name="Miyagishima S."/>
            <person name="Kawachi M."/>
            <person name="Toyoda A."/>
            <person name="Nozaki H."/>
        </authorList>
    </citation>
    <scope>NUCLEOTIDE SEQUENCE [LARGE SCALE GENOMIC DNA]</scope>
    <source>
        <strain evidence="8 9">NIES-4017</strain>
    </source>
</reference>
<evidence type="ECO:0000256" key="7">
    <source>
        <dbReference type="SAM" id="SignalP"/>
    </source>
</evidence>
<protein>
    <submittedName>
        <fullName evidence="8">Uncharacterized protein</fullName>
    </submittedName>
</protein>
<evidence type="ECO:0000256" key="4">
    <source>
        <dbReference type="ARBA" id="ARBA00022989"/>
    </source>
</evidence>
<comment type="similarity">
    <text evidence="2">Belongs to the FUN14 family.</text>
</comment>
<keyword evidence="7" id="KW-0732">Signal</keyword>
<feature type="transmembrane region" description="Helical" evidence="6">
    <location>
        <begin position="75"/>
        <end position="93"/>
    </location>
</feature>
<feature type="transmembrane region" description="Helical" evidence="6">
    <location>
        <begin position="100"/>
        <end position="119"/>
    </location>
</feature>
<evidence type="ECO:0000256" key="1">
    <source>
        <dbReference type="ARBA" id="ARBA00004370"/>
    </source>
</evidence>
<keyword evidence="4 6" id="KW-1133">Transmembrane helix</keyword>
<comment type="caution">
    <text evidence="8">The sequence shown here is derived from an EMBL/GenBank/DDBJ whole genome shotgun (WGS) entry which is preliminary data.</text>
</comment>
<dbReference type="EMBL" id="BMAR01000024">
    <property type="protein sequence ID" value="GFR48586.1"/>
    <property type="molecule type" value="Genomic_DNA"/>
</dbReference>
<gene>
    <name evidence="8" type="ORF">Agub_g10489</name>
</gene>
<keyword evidence="5 6" id="KW-0472">Membrane</keyword>
<keyword evidence="9" id="KW-1185">Reference proteome</keyword>
<keyword evidence="3 6" id="KW-0812">Transmembrane</keyword>
<name>A0AAD3DZG8_9CHLO</name>
<evidence type="ECO:0000256" key="3">
    <source>
        <dbReference type="ARBA" id="ARBA00022692"/>
    </source>
</evidence>
<feature type="chain" id="PRO_5042102503" evidence="7">
    <location>
        <begin position="27"/>
        <end position="186"/>
    </location>
</feature>
<dbReference type="Proteomes" id="UP001054857">
    <property type="component" value="Unassembled WGS sequence"/>
</dbReference>
<evidence type="ECO:0000313" key="8">
    <source>
        <dbReference type="EMBL" id="GFR48586.1"/>
    </source>
</evidence>
<evidence type="ECO:0000256" key="2">
    <source>
        <dbReference type="ARBA" id="ARBA00009160"/>
    </source>
</evidence>
<sequence>MPNPNSVIIALYVLLMCSCLLNRSYASASGPSAVVTQENQDRVSSDLALYINLLSELLHSTAKHGIGLWAQVRPVLQPAGISVALGYVCGVFIKKTVRILMLLSAVLLTGVQLLSYVQWVTVHWDRIHADLWKLLAGNSSQEQGDGVDSSRLLLVALERLTDLSAQGLPATAGFTAGVALAFMPSI</sequence>
<proteinExistence type="inferred from homology"/>
<dbReference type="AlphaFoldDB" id="A0AAD3DZG8"/>
<comment type="subcellular location">
    <subcellularLocation>
        <location evidence="1">Membrane</location>
    </subcellularLocation>
</comment>
<dbReference type="Pfam" id="PF04930">
    <property type="entry name" value="FUN14"/>
    <property type="match status" value="1"/>
</dbReference>
<evidence type="ECO:0000256" key="5">
    <source>
        <dbReference type="ARBA" id="ARBA00023136"/>
    </source>
</evidence>